<protein>
    <submittedName>
        <fullName evidence="2">Uncharacterized protein</fullName>
    </submittedName>
</protein>
<reference evidence="2 3" key="1">
    <citation type="journal article" date="2018" name="Genome Biol. Evol.">
        <title>Multiple Roots of Fruiting Body Formation in Amoebozoa.</title>
        <authorList>
            <person name="Hillmann F."/>
            <person name="Forbes G."/>
            <person name="Novohradska S."/>
            <person name="Ferling I."/>
            <person name="Riege K."/>
            <person name="Groth M."/>
            <person name="Westermann M."/>
            <person name="Marz M."/>
            <person name="Spaller T."/>
            <person name="Winckler T."/>
            <person name="Schaap P."/>
            <person name="Glockner G."/>
        </authorList>
    </citation>
    <scope>NUCLEOTIDE SEQUENCE [LARGE SCALE GENOMIC DNA]</scope>
    <source>
        <strain evidence="2 3">Jena</strain>
    </source>
</reference>
<organism evidence="2 3">
    <name type="scientific">Planoprotostelium fungivorum</name>
    <dbReference type="NCBI Taxonomy" id="1890364"/>
    <lineage>
        <taxon>Eukaryota</taxon>
        <taxon>Amoebozoa</taxon>
        <taxon>Evosea</taxon>
        <taxon>Variosea</taxon>
        <taxon>Cavosteliida</taxon>
        <taxon>Cavosteliaceae</taxon>
        <taxon>Planoprotostelium</taxon>
    </lineage>
</organism>
<proteinExistence type="predicted"/>
<evidence type="ECO:0000313" key="2">
    <source>
        <dbReference type="EMBL" id="PRP85425.1"/>
    </source>
</evidence>
<accession>A0A2P6NN97</accession>
<evidence type="ECO:0000313" key="3">
    <source>
        <dbReference type="Proteomes" id="UP000241769"/>
    </source>
</evidence>
<keyword evidence="3" id="KW-1185">Reference proteome</keyword>
<gene>
    <name evidence="2" type="ORF">PROFUN_06971</name>
</gene>
<sequence>MRRSLSVDGSCAQVPDAYRNHPEETVSDGFQLEGMTSSSREIHSPRSAVTLDNVHHDESTLAAVWDDASLSLTWEVVDETLLFPFH</sequence>
<feature type="region of interest" description="Disordered" evidence="1">
    <location>
        <begin position="1"/>
        <end position="22"/>
    </location>
</feature>
<dbReference type="EMBL" id="MDYQ01000045">
    <property type="protein sequence ID" value="PRP85425.1"/>
    <property type="molecule type" value="Genomic_DNA"/>
</dbReference>
<evidence type="ECO:0000256" key="1">
    <source>
        <dbReference type="SAM" id="MobiDB-lite"/>
    </source>
</evidence>
<dbReference type="AlphaFoldDB" id="A0A2P6NN97"/>
<name>A0A2P6NN97_9EUKA</name>
<dbReference type="Proteomes" id="UP000241769">
    <property type="component" value="Unassembled WGS sequence"/>
</dbReference>
<dbReference type="InParanoid" id="A0A2P6NN97"/>
<comment type="caution">
    <text evidence="2">The sequence shown here is derived from an EMBL/GenBank/DDBJ whole genome shotgun (WGS) entry which is preliminary data.</text>
</comment>